<proteinExistence type="predicted"/>
<feature type="compositionally biased region" description="Basic residues" evidence="1">
    <location>
        <begin position="34"/>
        <end position="44"/>
    </location>
</feature>
<feature type="region of interest" description="Disordered" evidence="1">
    <location>
        <begin position="138"/>
        <end position="159"/>
    </location>
</feature>
<sequence length="159" mass="17602">MGRECRSPDGPRLGLRKRRASSAQHQRRNDGASPHRHRRGHPARSSKEHGWQQRPSANARRRGPASCGVVEQRAPLLLVPLPPGTRSRARVEPWERPNVSPPALSAAASGRAARAAVAAPRVVRMQWMPTACPNRLAHSHQYSHTRRRGPATLHGRQHG</sequence>
<reference evidence="2" key="1">
    <citation type="journal article" date="2020" name="Stud. Mycol.">
        <title>101 Dothideomycetes genomes: a test case for predicting lifestyles and emergence of pathogens.</title>
        <authorList>
            <person name="Haridas S."/>
            <person name="Albert R."/>
            <person name="Binder M."/>
            <person name="Bloem J."/>
            <person name="Labutti K."/>
            <person name="Salamov A."/>
            <person name="Andreopoulos B."/>
            <person name="Baker S."/>
            <person name="Barry K."/>
            <person name="Bills G."/>
            <person name="Bluhm B."/>
            <person name="Cannon C."/>
            <person name="Castanera R."/>
            <person name="Culley D."/>
            <person name="Daum C."/>
            <person name="Ezra D."/>
            <person name="Gonzalez J."/>
            <person name="Henrissat B."/>
            <person name="Kuo A."/>
            <person name="Liang C."/>
            <person name="Lipzen A."/>
            <person name="Lutzoni F."/>
            <person name="Magnuson J."/>
            <person name="Mondo S."/>
            <person name="Nolan M."/>
            <person name="Ohm R."/>
            <person name="Pangilinan J."/>
            <person name="Park H.-J."/>
            <person name="Ramirez L."/>
            <person name="Alfaro M."/>
            <person name="Sun H."/>
            <person name="Tritt A."/>
            <person name="Yoshinaga Y."/>
            <person name="Zwiers L.-H."/>
            <person name="Turgeon B."/>
            <person name="Goodwin S."/>
            <person name="Spatafora J."/>
            <person name="Crous P."/>
            <person name="Grigoriev I."/>
        </authorList>
    </citation>
    <scope>NUCLEOTIDE SEQUENCE</scope>
    <source>
        <strain evidence="2">CBS 109.77</strain>
    </source>
</reference>
<organism evidence="2 3">
    <name type="scientific">Melanomma pulvis-pyrius CBS 109.77</name>
    <dbReference type="NCBI Taxonomy" id="1314802"/>
    <lineage>
        <taxon>Eukaryota</taxon>
        <taxon>Fungi</taxon>
        <taxon>Dikarya</taxon>
        <taxon>Ascomycota</taxon>
        <taxon>Pezizomycotina</taxon>
        <taxon>Dothideomycetes</taxon>
        <taxon>Pleosporomycetidae</taxon>
        <taxon>Pleosporales</taxon>
        <taxon>Melanommataceae</taxon>
        <taxon>Melanomma</taxon>
    </lineage>
</organism>
<dbReference type="EMBL" id="MU002037">
    <property type="protein sequence ID" value="KAF2791106.1"/>
    <property type="molecule type" value="Genomic_DNA"/>
</dbReference>
<name>A0A6A6X409_9PLEO</name>
<dbReference type="Proteomes" id="UP000799757">
    <property type="component" value="Unassembled WGS sequence"/>
</dbReference>
<protein>
    <submittedName>
        <fullName evidence="2">Uncharacterized protein</fullName>
    </submittedName>
</protein>
<keyword evidence="3" id="KW-1185">Reference proteome</keyword>
<evidence type="ECO:0000313" key="3">
    <source>
        <dbReference type="Proteomes" id="UP000799757"/>
    </source>
</evidence>
<accession>A0A6A6X409</accession>
<gene>
    <name evidence="2" type="ORF">K505DRAFT_339845</name>
</gene>
<dbReference type="AlphaFoldDB" id="A0A6A6X409"/>
<evidence type="ECO:0000256" key="1">
    <source>
        <dbReference type="SAM" id="MobiDB-lite"/>
    </source>
</evidence>
<feature type="region of interest" description="Disordered" evidence="1">
    <location>
        <begin position="1"/>
        <end position="106"/>
    </location>
</feature>
<evidence type="ECO:0000313" key="2">
    <source>
        <dbReference type="EMBL" id="KAF2791106.1"/>
    </source>
</evidence>